<reference evidence="3" key="1">
    <citation type="submission" date="2022-11" db="UniProtKB">
        <authorList>
            <consortium name="WormBaseParasite"/>
        </authorList>
    </citation>
    <scope>IDENTIFICATION</scope>
</reference>
<evidence type="ECO:0000313" key="2">
    <source>
        <dbReference type="Proteomes" id="UP000887565"/>
    </source>
</evidence>
<feature type="region of interest" description="Disordered" evidence="1">
    <location>
        <begin position="41"/>
        <end position="64"/>
    </location>
</feature>
<accession>A0A915I1J7</accession>
<organism evidence="2 3">
    <name type="scientific">Romanomermis culicivorax</name>
    <name type="common">Nematode worm</name>
    <dbReference type="NCBI Taxonomy" id="13658"/>
    <lineage>
        <taxon>Eukaryota</taxon>
        <taxon>Metazoa</taxon>
        <taxon>Ecdysozoa</taxon>
        <taxon>Nematoda</taxon>
        <taxon>Enoplea</taxon>
        <taxon>Dorylaimia</taxon>
        <taxon>Mermithida</taxon>
        <taxon>Mermithoidea</taxon>
        <taxon>Mermithidae</taxon>
        <taxon>Romanomermis</taxon>
    </lineage>
</organism>
<evidence type="ECO:0000256" key="1">
    <source>
        <dbReference type="SAM" id="MobiDB-lite"/>
    </source>
</evidence>
<name>A0A915I1J7_ROMCU</name>
<dbReference type="AlphaFoldDB" id="A0A915I1J7"/>
<dbReference type="WBParaSite" id="nRc.2.0.1.t07342-RA">
    <property type="protein sequence ID" value="nRc.2.0.1.t07342-RA"/>
    <property type="gene ID" value="nRc.2.0.1.g07342"/>
</dbReference>
<sequence>MILMHRRLHYVGNETSSDLLQTLFQDYKKVAYFKEEKVSMKRTNRPGISSTNRPPRGRGIRGARPTKSLFSLLGRAFDKNRSVHASENTLHYVIDT</sequence>
<dbReference type="Proteomes" id="UP000887565">
    <property type="component" value="Unplaced"/>
</dbReference>
<keyword evidence="2" id="KW-1185">Reference proteome</keyword>
<proteinExistence type="predicted"/>
<protein>
    <submittedName>
        <fullName evidence="3">Uncharacterized protein</fullName>
    </submittedName>
</protein>
<evidence type="ECO:0000313" key="3">
    <source>
        <dbReference type="WBParaSite" id="nRc.2.0.1.t07342-RA"/>
    </source>
</evidence>